<evidence type="ECO:0000256" key="6">
    <source>
        <dbReference type="ARBA" id="ARBA00022737"/>
    </source>
</evidence>
<dbReference type="GO" id="GO:0016020">
    <property type="term" value="C:membrane"/>
    <property type="evidence" value="ECO:0007669"/>
    <property type="project" value="UniProtKB-SubCell"/>
</dbReference>
<evidence type="ECO:0000256" key="5">
    <source>
        <dbReference type="ARBA" id="ARBA00022729"/>
    </source>
</evidence>
<keyword evidence="3" id="KW-0964">Secreted</keyword>
<protein>
    <submittedName>
        <fullName evidence="10">Putative non-specific serine/threonine protein kinase</fullName>
        <ecNumber evidence="10">2.7.11.1</ecNumber>
    </submittedName>
</protein>
<organism evidence="10 11">
    <name type="scientific">Rosa chinensis</name>
    <name type="common">China rose</name>
    <dbReference type="NCBI Taxonomy" id="74649"/>
    <lineage>
        <taxon>Eukaryota</taxon>
        <taxon>Viridiplantae</taxon>
        <taxon>Streptophyta</taxon>
        <taxon>Embryophyta</taxon>
        <taxon>Tracheophyta</taxon>
        <taxon>Spermatophyta</taxon>
        <taxon>Magnoliopsida</taxon>
        <taxon>eudicotyledons</taxon>
        <taxon>Gunneridae</taxon>
        <taxon>Pentapetalae</taxon>
        <taxon>rosids</taxon>
        <taxon>fabids</taxon>
        <taxon>Rosales</taxon>
        <taxon>Rosaceae</taxon>
        <taxon>Rosoideae</taxon>
        <taxon>Rosoideae incertae sedis</taxon>
        <taxon>Rosa</taxon>
    </lineage>
</organism>
<dbReference type="Pfam" id="PF00560">
    <property type="entry name" value="LRR_1"/>
    <property type="match status" value="3"/>
</dbReference>
<sequence>MKGVQKPPLLLATSSPRAQAEALISWKNSFDYALPFLNSWSLTNINNLCNWTAIVCDPNTKAVSEIDLSNFHITATLTQFNFNKFLDLFLFNLNGNSFTGSIPSSIGNLGKLTILDLGNNLFGQEVPAEMGKLTELQFLSLYNNNLNGTIPYQLDSLKKVQYLLLGRNKLDTPNWSKFSGFPLLTYLDLSLNNLDSEFPEFISECRNLTFLDLSGNRLTGQIPKLVVTNMVKLEYLNLTMPITYSKGQCHITFPSLNTYIWHKTTSMVQFLKILASYLVCNGLTCLTIPLKAKSHPL</sequence>
<keyword evidence="5" id="KW-0732">Signal</keyword>
<keyword evidence="3" id="KW-0134">Cell wall</keyword>
<gene>
    <name evidence="10" type="ORF">RchiOBHm_Chr6g0287141</name>
</gene>
<dbReference type="InterPro" id="IPR053211">
    <property type="entry name" value="DNA_repair-toleration"/>
</dbReference>
<evidence type="ECO:0000256" key="1">
    <source>
        <dbReference type="ARBA" id="ARBA00004191"/>
    </source>
</evidence>
<keyword evidence="4" id="KW-0433">Leucine-rich repeat</keyword>
<dbReference type="PANTHER" id="PTHR48060">
    <property type="entry name" value="DNA DAMAGE-REPAIR/TOLERATION PROTEIN DRT100"/>
    <property type="match status" value="1"/>
</dbReference>
<dbReference type="PANTHER" id="PTHR48060:SF21">
    <property type="entry name" value="L DOMAIN-LIKE PROTEIN"/>
    <property type="match status" value="1"/>
</dbReference>
<dbReference type="Gramene" id="PRQ25758">
    <property type="protein sequence ID" value="PRQ25758"/>
    <property type="gene ID" value="RchiOBHm_Chr6g0287141"/>
</dbReference>
<comment type="caution">
    <text evidence="10">The sequence shown here is derived from an EMBL/GenBank/DDBJ whole genome shotgun (WGS) entry which is preliminary data.</text>
</comment>
<evidence type="ECO:0000259" key="9">
    <source>
        <dbReference type="Pfam" id="PF08263"/>
    </source>
</evidence>
<accession>A0A2P6PV03</accession>
<name>A0A2P6PV03_ROSCH</name>
<evidence type="ECO:0000256" key="8">
    <source>
        <dbReference type="ARBA" id="ARBA00038043"/>
    </source>
</evidence>
<evidence type="ECO:0000256" key="4">
    <source>
        <dbReference type="ARBA" id="ARBA00022614"/>
    </source>
</evidence>
<dbReference type="Proteomes" id="UP000238479">
    <property type="component" value="Chromosome 6"/>
</dbReference>
<dbReference type="InterPro" id="IPR032675">
    <property type="entry name" value="LRR_dom_sf"/>
</dbReference>
<reference evidence="10 11" key="1">
    <citation type="journal article" date="2018" name="Nat. Genet.">
        <title>The Rosa genome provides new insights in the design of modern roses.</title>
        <authorList>
            <person name="Bendahmane M."/>
        </authorList>
    </citation>
    <scope>NUCLEOTIDE SEQUENCE [LARGE SCALE GENOMIC DNA]</scope>
    <source>
        <strain evidence="11">cv. Old Blush</strain>
    </source>
</reference>
<dbReference type="Pfam" id="PF13855">
    <property type="entry name" value="LRR_8"/>
    <property type="match status" value="1"/>
</dbReference>
<keyword evidence="10" id="KW-0808">Transferase</keyword>
<dbReference type="EC" id="2.7.11.1" evidence="10"/>
<dbReference type="Gene3D" id="3.80.10.10">
    <property type="entry name" value="Ribonuclease Inhibitor"/>
    <property type="match status" value="2"/>
</dbReference>
<evidence type="ECO:0000313" key="11">
    <source>
        <dbReference type="Proteomes" id="UP000238479"/>
    </source>
</evidence>
<keyword evidence="7" id="KW-0472">Membrane</keyword>
<keyword evidence="10" id="KW-0418">Kinase</keyword>
<dbReference type="EMBL" id="PDCK01000044">
    <property type="protein sequence ID" value="PRQ25758.1"/>
    <property type="molecule type" value="Genomic_DNA"/>
</dbReference>
<evidence type="ECO:0000313" key="10">
    <source>
        <dbReference type="EMBL" id="PRQ25758.1"/>
    </source>
</evidence>
<evidence type="ECO:0000256" key="2">
    <source>
        <dbReference type="ARBA" id="ARBA00004370"/>
    </source>
</evidence>
<evidence type="ECO:0000256" key="7">
    <source>
        <dbReference type="ARBA" id="ARBA00023136"/>
    </source>
</evidence>
<keyword evidence="10" id="KW-0723">Serine/threonine-protein kinase</keyword>
<dbReference type="AlphaFoldDB" id="A0A2P6PV03"/>
<keyword evidence="11" id="KW-1185">Reference proteome</keyword>
<dbReference type="FunFam" id="3.80.10.10:FF:000400">
    <property type="entry name" value="Nuclear pore complex protein NUP107"/>
    <property type="match status" value="1"/>
</dbReference>
<proteinExistence type="inferred from homology"/>
<comment type="subcellular location">
    <subcellularLocation>
        <location evidence="2">Membrane</location>
    </subcellularLocation>
    <subcellularLocation>
        <location evidence="1">Secreted</location>
        <location evidence="1">Cell wall</location>
    </subcellularLocation>
</comment>
<dbReference type="STRING" id="74649.A0A2P6PV03"/>
<evidence type="ECO:0000256" key="3">
    <source>
        <dbReference type="ARBA" id="ARBA00022512"/>
    </source>
</evidence>
<keyword evidence="6" id="KW-0677">Repeat</keyword>
<dbReference type="InterPro" id="IPR013210">
    <property type="entry name" value="LRR_N_plant-typ"/>
</dbReference>
<dbReference type="Pfam" id="PF08263">
    <property type="entry name" value="LRRNT_2"/>
    <property type="match status" value="1"/>
</dbReference>
<dbReference type="GO" id="GO:0004674">
    <property type="term" value="F:protein serine/threonine kinase activity"/>
    <property type="evidence" value="ECO:0007669"/>
    <property type="project" value="UniProtKB-KW"/>
</dbReference>
<dbReference type="PROSITE" id="PS51450">
    <property type="entry name" value="LRR"/>
    <property type="match status" value="1"/>
</dbReference>
<comment type="similarity">
    <text evidence="8">Belongs to the polygalacturonase-inhibiting protein family.</text>
</comment>
<feature type="domain" description="Leucine-rich repeat-containing N-terminal plant-type" evidence="9">
    <location>
        <begin position="19"/>
        <end position="57"/>
    </location>
</feature>
<dbReference type="InterPro" id="IPR001611">
    <property type="entry name" value="Leu-rich_rpt"/>
</dbReference>
<dbReference type="SUPFAM" id="SSF52058">
    <property type="entry name" value="L domain-like"/>
    <property type="match status" value="1"/>
</dbReference>